<proteinExistence type="predicted"/>
<dbReference type="OrthoDB" id="10061787at2759"/>
<dbReference type="Proteomes" id="UP000663852">
    <property type="component" value="Unassembled WGS sequence"/>
</dbReference>
<comment type="caution">
    <text evidence="1">The sequence shown here is derived from an EMBL/GenBank/DDBJ whole genome shotgun (WGS) entry which is preliminary data.</text>
</comment>
<name>A0A815MTF1_ADIRI</name>
<sequence>MGIQQITVEPTFISINNFPSTHYTTLIEQQIDICQIFHTIDASLMYMNECFFINGDEIHSIGKEFFHQFRKELSSLNKQLNDYFGLWLSYFKLSQTRYHRLFNDGIFYDEELLKIEMLKQDPYLIELRETVHRLENKHQNGIDDIFKRFIDLLIEGISPSRILPYRKDNKNDLFLLAISTMYYSTIRLIKSTIAIGTTIHNIFEHETTHRYTSY</sequence>
<evidence type="ECO:0000313" key="1">
    <source>
        <dbReference type="EMBL" id="CAF1429298.1"/>
    </source>
</evidence>
<organism evidence="1 2">
    <name type="scientific">Adineta ricciae</name>
    <name type="common">Rotifer</name>
    <dbReference type="NCBI Taxonomy" id="249248"/>
    <lineage>
        <taxon>Eukaryota</taxon>
        <taxon>Metazoa</taxon>
        <taxon>Spiralia</taxon>
        <taxon>Gnathifera</taxon>
        <taxon>Rotifera</taxon>
        <taxon>Eurotatoria</taxon>
        <taxon>Bdelloidea</taxon>
        <taxon>Adinetida</taxon>
        <taxon>Adinetidae</taxon>
        <taxon>Adineta</taxon>
    </lineage>
</organism>
<protein>
    <submittedName>
        <fullName evidence="1">Uncharacterized protein</fullName>
    </submittedName>
</protein>
<evidence type="ECO:0000313" key="2">
    <source>
        <dbReference type="Proteomes" id="UP000663852"/>
    </source>
</evidence>
<dbReference type="AlphaFoldDB" id="A0A815MTF1"/>
<dbReference type="EMBL" id="CAJNOJ010000389">
    <property type="protein sequence ID" value="CAF1429298.1"/>
    <property type="molecule type" value="Genomic_DNA"/>
</dbReference>
<gene>
    <name evidence="1" type="ORF">EDS130_LOCUS38090</name>
</gene>
<accession>A0A815MTF1</accession>
<reference evidence="1" key="1">
    <citation type="submission" date="2021-02" db="EMBL/GenBank/DDBJ databases">
        <authorList>
            <person name="Nowell W R."/>
        </authorList>
    </citation>
    <scope>NUCLEOTIDE SEQUENCE</scope>
</reference>